<evidence type="ECO:0000313" key="2">
    <source>
        <dbReference type="WBParaSite" id="Csp11.Scaffold628.g7122.t1"/>
    </source>
</evidence>
<organism evidence="1 2">
    <name type="scientific">Caenorhabditis tropicalis</name>
    <dbReference type="NCBI Taxonomy" id="1561998"/>
    <lineage>
        <taxon>Eukaryota</taxon>
        <taxon>Metazoa</taxon>
        <taxon>Ecdysozoa</taxon>
        <taxon>Nematoda</taxon>
        <taxon>Chromadorea</taxon>
        <taxon>Rhabditida</taxon>
        <taxon>Rhabditina</taxon>
        <taxon>Rhabditomorpha</taxon>
        <taxon>Rhabditoidea</taxon>
        <taxon>Rhabditidae</taxon>
        <taxon>Peloderinae</taxon>
        <taxon>Caenorhabditis</taxon>
    </lineage>
</organism>
<keyword evidence="1" id="KW-1185">Reference proteome</keyword>
<accession>A0A1I7TLK1</accession>
<evidence type="ECO:0000313" key="1">
    <source>
        <dbReference type="Proteomes" id="UP000095282"/>
    </source>
</evidence>
<dbReference type="Proteomes" id="UP000095282">
    <property type="component" value="Unplaced"/>
</dbReference>
<protein>
    <submittedName>
        <fullName evidence="2">Uncharacterized protein</fullName>
    </submittedName>
</protein>
<name>A0A1I7TLK1_9PELO</name>
<dbReference type="WBParaSite" id="Csp11.Scaffold628.g7122.t1">
    <property type="protein sequence ID" value="Csp11.Scaffold628.g7122.t1"/>
    <property type="gene ID" value="Csp11.Scaffold628.g7122"/>
</dbReference>
<dbReference type="AlphaFoldDB" id="A0A1I7TLK1"/>
<proteinExistence type="predicted"/>
<reference evidence="2" key="1">
    <citation type="submission" date="2016-11" db="UniProtKB">
        <authorList>
            <consortium name="WormBaseParasite"/>
        </authorList>
    </citation>
    <scope>IDENTIFICATION</scope>
</reference>
<sequence>MKIIVAFRSAPDFPMARRLDLFMKECIITFNSHSYFFRPSLASSSRRVSKCKFFIVLLVPNILVAYNLVEKDENTSE</sequence>